<sequence length="884" mass="98304">MLALCRVSKAFNLMTMEAILESDMLDDVGYWDPVRKQTIFYHTVDDDHRSSYPPLLENVSDDGDTNSEPETPDLDRPVSPSLAEGNQEKSEDDTLSGEAVITSSSSVVPSDDFWVMFLTARTLGRIRTKPPTQDHVLLLKVSEYLYQHIQQTSSQIELEDTVRIVCEVAVKHGYIYSHPDFYIKTGSSAFDATALQLDESCAVFRDALAAMAVHLSDNTLLENTLSNKDQILCPSHLKALSTADEQLTALSSFQTPIPQAGRILDDELGLLPPKCGKSLIRLANPVKLAVQLNKIEYIHLLLKSVSTRERELDVYRTDIVTEVILPDQIEFLRVAIESGWPLTRYRLLAPSIADMIWMNGRTDLSSRSPAGIRLSKILETTIDLDVFNLVYDAILEGYNDNEGVWWTKGLSFAADTLAFWGLRRLQRAVLDDCLPIVRRLIELGYSLGPTRTIEDLEGEEQNVVAEIINGERTVDVALPVAAGRGNLEMVRLLVMAGAHRKRKNVRKAMRIALEQGNHEMLEVLAIAMASTTEVKDPEAFLKDPRFSQTFKLPADPSDDHGDLQVKYSDYGYHNATDENVLLFFAPLCASRIFHCAKDELAKKYRVRIVVMDRPGFGGTDPVKLEKRPAMCRKMTLALLKHLGVKHVSLACHSGGTVYAFDMLMHHPEILHPERPYLTIGAPWILPSHSHLLSMSVTQSLPASMLAQADKLIGFVNGTLGPVVATSAGMSQMFGLTKKKNVEGGAEETKADALFEESLEPFLFKLVHAESIRGFGDESVFLMQKTDGVPGWGDWLDYDDLVPKLVEALKAAGKKLTVDVYYAEEDSMIGAPGTDGPKWLDSCFKGEEVEKVIAYNTKTIEAADHDTIWSIRRGVPIDVFKKLAA</sequence>
<feature type="region of interest" description="Disordered" evidence="1">
    <location>
        <begin position="51"/>
        <end position="98"/>
    </location>
</feature>
<reference evidence="2" key="1">
    <citation type="submission" date="2019-05" db="EMBL/GenBank/DDBJ databases">
        <authorList>
            <person name="Piombo E."/>
        </authorList>
    </citation>
    <scope>NUCLEOTIDE SEQUENCE</scope>
    <source>
        <strain evidence="2">C2S</strain>
    </source>
</reference>
<organism evidence="2 3">
    <name type="scientific">Fusarium fujikuroi</name>
    <name type="common">Bakanae and foot rot disease fungus</name>
    <name type="synonym">Gibberella fujikuroi</name>
    <dbReference type="NCBI Taxonomy" id="5127"/>
    <lineage>
        <taxon>Eukaryota</taxon>
        <taxon>Fungi</taxon>
        <taxon>Dikarya</taxon>
        <taxon>Ascomycota</taxon>
        <taxon>Pezizomycotina</taxon>
        <taxon>Sordariomycetes</taxon>
        <taxon>Hypocreomycetidae</taxon>
        <taxon>Hypocreales</taxon>
        <taxon>Nectriaceae</taxon>
        <taxon>Fusarium</taxon>
        <taxon>Fusarium fujikuroi species complex</taxon>
    </lineage>
</organism>
<feature type="compositionally biased region" description="Acidic residues" evidence="1">
    <location>
        <begin position="59"/>
        <end position="72"/>
    </location>
</feature>
<dbReference type="Gene3D" id="3.40.50.1820">
    <property type="entry name" value="alpha/beta hydrolase"/>
    <property type="match status" value="1"/>
</dbReference>
<dbReference type="InterPro" id="IPR036770">
    <property type="entry name" value="Ankyrin_rpt-contain_sf"/>
</dbReference>
<evidence type="ECO:0000313" key="3">
    <source>
        <dbReference type="Proteomes" id="UP000760494"/>
    </source>
</evidence>
<evidence type="ECO:0000313" key="2">
    <source>
        <dbReference type="EMBL" id="VTT70382.1"/>
    </source>
</evidence>
<name>A0A9Q9RND6_FUSFU</name>
<dbReference type="InterPro" id="IPR029058">
    <property type="entry name" value="AB_hydrolase_fold"/>
</dbReference>
<accession>A0A9Q9RND6</accession>
<dbReference type="SUPFAM" id="SSF53474">
    <property type="entry name" value="alpha/beta-Hydrolases"/>
    <property type="match status" value="1"/>
</dbReference>
<proteinExistence type="predicted"/>
<evidence type="ECO:0008006" key="4">
    <source>
        <dbReference type="Google" id="ProtNLM"/>
    </source>
</evidence>
<dbReference type="SUPFAM" id="SSF48403">
    <property type="entry name" value="Ankyrin repeat"/>
    <property type="match status" value="1"/>
</dbReference>
<dbReference type="Gene3D" id="1.25.40.20">
    <property type="entry name" value="Ankyrin repeat-containing domain"/>
    <property type="match status" value="1"/>
</dbReference>
<comment type="caution">
    <text evidence="2">The sequence shown here is derived from an EMBL/GenBank/DDBJ whole genome shotgun (WGS) entry which is preliminary data.</text>
</comment>
<dbReference type="EMBL" id="CABFJX010000290">
    <property type="protein sequence ID" value="VTT70382.1"/>
    <property type="molecule type" value="Genomic_DNA"/>
</dbReference>
<evidence type="ECO:0000256" key="1">
    <source>
        <dbReference type="SAM" id="MobiDB-lite"/>
    </source>
</evidence>
<protein>
    <recommendedName>
        <fullName evidence="4">AB hydrolase-1 domain-containing protein</fullName>
    </recommendedName>
</protein>
<dbReference type="Proteomes" id="UP000760494">
    <property type="component" value="Unassembled WGS sequence"/>
</dbReference>
<dbReference type="AlphaFoldDB" id="A0A9Q9RND6"/>
<gene>
    <name evidence="2" type="ORF">C2S_7943</name>
</gene>